<keyword evidence="6" id="KW-0408">Iron</keyword>
<evidence type="ECO:0000256" key="12">
    <source>
        <dbReference type="RuleBase" id="RU003357"/>
    </source>
</evidence>
<evidence type="ECO:0000256" key="8">
    <source>
        <dbReference type="ARBA" id="ARBA00023077"/>
    </source>
</evidence>
<comment type="subcellular location">
    <subcellularLocation>
        <location evidence="1 11">Cell outer membrane</location>
        <topology evidence="1 11">Multi-pass membrane protein</topology>
    </subcellularLocation>
</comment>
<name>E1QIS2_DESB2</name>
<evidence type="ECO:0000256" key="3">
    <source>
        <dbReference type="ARBA" id="ARBA00022452"/>
    </source>
</evidence>
<evidence type="ECO:0000256" key="5">
    <source>
        <dbReference type="ARBA" id="ARBA00022692"/>
    </source>
</evidence>
<dbReference type="GO" id="GO:0006826">
    <property type="term" value="P:iron ion transport"/>
    <property type="evidence" value="ECO:0007669"/>
    <property type="project" value="UniProtKB-KW"/>
</dbReference>
<dbReference type="SUPFAM" id="SSF56935">
    <property type="entry name" value="Porins"/>
    <property type="match status" value="1"/>
</dbReference>
<keyword evidence="5 11" id="KW-0812">Transmembrane</keyword>
<evidence type="ECO:0000256" key="11">
    <source>
        <dbReference type="PROSITE-ProRule" id="PRU01360"/>
    </source>
</evidence>
<feature type="signal peptide" evidence="13">
    <location>
        <begin position="1"/>
        <end position="24"/>
    </location>
</feature>
<evidence type="ECO:0000256" key="4">
    <source>
        <dbReference type="ARBA" id="ARBA00022496"/>
    </source>
</evidence>
<dbReference type="eggNOG" id="COG4771">
    <property type="taxonomic scope" value="Bacteria"/>
</dbReference>
<feature type="domain" description="TonB-dependent receptor-like beta-barrel" evidence="14">
    <location>
        <begin position="280"/>
        <end position="664"/>
    </location>
</feature>
<protein>
    <submittedName>
        <fullName evidence="16">TonB-dependent receptor</fullName>
    </submittedName>
</protein>
<dbReference type="PANTHER" id="PTHR32552:SF81">
    <property type="entry name" value="TONB-DEPENDENT OUTER MEMBRANE RECEPTOR"/>
    <property type="match status" value="1"/>
</dbReference>
<evidence type="ECO:0000313" key="16">
    <source>
        <dbReference type="EMBL" id="ADK84495.1"/>
    </source>
</evidence>
<dbReference type="OrthoDB" id="9763670at2"/>
<dbReference type="Pfam" id="PF07715">
    <property type="entry name" value="Plug"/>
    <property type="match status" value="1"/>
</dbReference>
<organism evidence="16 17">
    <name type="scientific">Desulfarculus baarsii (strain ATCC 33931 / DSM 2075 / LMG 7858 / VKM B-1802 / 2st14)</name>
    <dbReference type="NCBI Taxonomy" id="644282"/>
    <lineage>
        <taxon>Bacteria</taxon>
        <taxon>Pseudomonadati</taxon>
        <taxon>Thermodesulfobacteriota</taxon>
        <taxon>Desulfarculia</taxon>
        <taxon>Desulfarculales</taxon>
        <taxon>Desulfarculaceae</taxon>
        <taxon>Desulfarculus</taxon>
    </lineage>
</organism>
<accession>E1QIS2</accession>
<keyword evidence="7" id="KW-0406">Ion transport</keyword>
<dbReference type="InterPro" id="IPR036942">
    <property type="entry name" value="Beta-barrel_TonB_sf"/>
</dbReference>
<dbReference type="InterPro" id="IPR039426">
    <property type="entry name" value="TonB-dep_rcpt-like"/>
</dbReference>
<evidence type="ECO:0000259" key="15">
    <source>
        <dbReference type="Pfam" id="PF07715"/>
    </source>
</evidence>
<dbReference type="STRING" id="644282.Deba_1127"/>
<dbReference type="Proteomes" id="UP000009047">
    <property type="component" value="Chromosome"/>
</dbReference>
<dbReference type="Gene3D" id="2.40.170.20">
    <property type="entry name" value="TonB-dependent receptor, beta-barrel domain"/>
    <property type="match status" value="1"/>
</dbReference>
<evidence type="ECO:0000256" key="6">
    <source>
        <dbReference type="ARBA" id="ARBA00023004"/>
    </source>
</evidence>
<dbReference type="PROSITE" id="PS52016">
    <property type="entry name" value="TONB_DEPENDENT_REC_3"/>
    <property type="match status" value="1"/>
</dbReference>
<keyword evidence="2 11" id="KW-0813">Transport</keyword>
<keyword evidence="16" id="KW-0675">Receptor</keyword>
<dbReference type="Pfam" id="PF00593">
    <property type="entry name" value="TonB_dep_Rec_b-barrel"/>
    <property type="match status" value="1"/>
</dbReference>
<evidence type="ECO:0000259" key="14">
    <source>
        <dbReference type="Pfam" id="PF00593"/>
    </source>
</evidence>
<keyword evidence="3 11" id="KW-1134">Transmembrane beta strand</keyword>
<keyword evidence="8 12" id="KW-0798">TonB box</keyword>
<feature type="domain" description="TonB-dependent receptor plug" evidence="15">
    <location>
        <begin position="50"/>
        <end position="154"/>
    </location>
</feature>
<dbReference type="GO" id="GO:0009279">
    <property type="term" value="C:cell outer membrane"/>
    <property type="evidence" value="ECO:0007669"/>
    <property type="project" value="UniProtKB-SubCell"/>
</dbReference>
<reference evidence="16 17" key="1">
    <citation type="journal article" date="2010" name="Stand. Genomic Sci.">
        <title>Complete genome sequence of Desulfarculus baarsii type strain (2st14).</title>
        <authorList>
            <person name="Sun H."/>
            <person name="Spring S."/>
            <person name="Lapidus A."/>
            <person name="Davenport K."/>
            <person name="Del Rio T.G."/>
            <person name="Tice H."/>
            <person name="Nolan M."/>
            <person name="Copeland A."/>
            <person name="Cheng J.F."/>
            <person name="Lucas S."/>
            <person name="Tapia R."/>
            <person name="Goodwin L."/>
            <person name="Pitluck S."/>
            <person name="Ivanova N."/>
            <person name="Pagani I."/>
            <person name="Mavromatis K."/>
            <person name="Ovchinnikova G."/>
            <person name="Pati A."/>
            <person name="Chen A."/>
            <person name="Palaniappan K."/>
            <person name="Hauser L."/>
            <person name="Chang Y.J."/>
            <person name="Jeffries C.D."/>
            <person name="Detter J.C."/>
            <person name="Han C."/>
            <person name="Rohde M."/>
            <person name="Brambilla E."/>
            <person name="Goker M."/>
            <person name="Woyke T."/>
            <person name="Bristow J."/>
            <person name="Eisen J.A."/>
            <person name="Markowitz V."/>
            <person name="Hugenholtz P."/>
            <person name="Kyrpides N.C."/>
            <person name="Klenk H.P."/>
            <person name="Land M."/>
        </authorList>
    </citation>
    <scope>NUCLEOTIDE SEQUENCE [LARGE SCALE GENOMIC DNA]</scope>
    <source>
        <strain evidence="17">ATCC 33931 / DSM 2075 / LMG 7858 / VKM B-1802 / 2st14</strain>
    </source>
</reference>
<evidence type="ECO:0000256" key="7">
    <source>
        <dbReference type="ARBA" id="ARBA00023065"/>
    </source>
</evidence>
<evidence type="ECO:0000256" key="2">
    <source>
        <dbReference type="ARBA" id="ARBA00022448"/>
    </source>
</evidence>
<gene>
    <name evidence="16" type="ordered locus">Deba_1127</name>
</gene>
<keyword evidence="4" id="KW-0410">Iron transport</keyword>
<keyword evidence="10 11" id="KW-0998">Cell outer membrane</keyword>
<dbReference type="EMBL" id="CP002085">
    <property type="protein sequence ID" value="ADK84495.1"/>
    <property type="molecule type" value="Genomic_DNA"/>
</dbReference>
<evidence type="ECO:0000256" key="10">
    <source>
        <dbReference type="ARBA" id="ARBA00023237"/>
    </source>
</evidence>
<dbReference type="RefSeq" id="WP_013257949.1">
    <property type="nucleotide sequence ID" value="NC_014365.1"/>
</dbReference>
<comment type="similarity">
    <text evidence="11 12">Belongs to the TonB-dependent receptor family.</text>
</comment>
<feature type="chain" id="PRO_5003150305" evidence="13">
    <location>
        <begin position="25"/>
        <end position="699"/>
    </location>
</feature>
<dbReference type="HOGENOM" id="CLU_008287_15_2_7"/>
<evidence type="ECO:0000256" key="13">
    <source>
        <dbReference type="SAM" id="SignalP"/>
    </source>
</evidence>
<sequence length="699" mass="77953">MSISSVLGSAFGLLAIMASAIAWAGPAMAQEAAMDLEPVVVTAEKRQTTLQDVPASISVFSEADIKDARIQTIQDLSRLTPNMYIANWGIRGTSYVFVRGVGSINNEPAIGYYVDDVGYMDARAFDANLFDIERIEVLRGPQGALYGRNSLAGVINIITKKPDNQTRAGAELTAGNYNNYQAGAHVAAPLVEDKLFLRMAGYFETRDGYTENDFLDQDVDHHQSFNGRAQMRWTPSDKLDISANIEGESVDDGAFPLGRLADLQRNPHHVAYDHEGKYKRDAFGPSLRVVYDAPWFQLTSITAYRDFDDSAANDQDFTIYPLITAYEDIADRQFTQELRFASPESDSALKWLVGLYGFNKDKTHHLNLNFAPDLLLPGMSVDRDTDSDLTTNGMAVFGQTTYTLFKKLDLTVGLRYDYENNDIHHVLSMSSGEMNLGSNKVDASENNGAWLPKFQVAYHWTPRLMTYAGVARGYRSGGFNTAYADESDIRFDPEYSWNYEVGLKTAWFENRLIVNAALFYIDLQDQQVVQLLPSADTAIRNAGQSRSMGMELELRALLCQGLTLDAGFGYTDAEYTDYRDPLAGADYSGNKAVLAPEYTYNLALEYRRGISAAWDAFLRAELNGVGPFYWNDANTLKQDPYQLVNLSLGFEREAFDLVLWARNLFDENYEAVAFEFPGSDPVGQSGDPLTFGATVRVRF</sequence>
<evidence type="ECO:0000313" key="17">
    <source>
        <dbReference type="Proteomes" id="UP000009047"/>
    </source>
</evidence>
<dbReference type="PANTHER" id="PTHR32552">
    <property type="entry name" value="FERRICHROME IRON RECEPTOR-RELATED"/>
    <property type="match status" value="1"/>
</dbReference>
<keyword evidence="13" id="KW-0732">Signal</keyword>
<evidence type="ECO:0000256" key="1">
    <source>
        <dbReference type="ARBA" id="ARBA00004571"/>
    </source>
</evidence>
<dbReference type="CDD" id="cd01347">
    <property type="entry name" value="ligand_gated_channel"/>
    <property type="match status" value="1"/>
</dbReference>
<proteinExistence type="inferred from homology"/>
<dbReference type="KEGG" id="dbr:Deba_1127"/>
<keyword evidence="17" id="KW-1185">Reference proteome</keyword>
<evidence type="ECO:0000256" key="9">
    <source>
        <dbReference type="ARBA" id="ARBA00023136"/>
    </source>
</evidence>
<dbReference type="AlphaFoldDB" id="E1QIS2"/>
<keyword evidence="9 11" id="KW-0472">Membrane</keyword>
<dbReference type="InterPro" id="IPR012910">
    <property type="entry name" value="Plug_dom"/>
</dbReference>
<dbReference type="InterPro" id="IPR000531">
    <property type="entry name" value="Beta-barrel_TonB"/>
</dbReference>